<evidence type="ECO:0000313" key="2">
    <source>
        <dbReference type="Proteomes" id="UP000076798"/>
    </source>
</evidence>
<sequence length="108" mass="12281">MDLGRRSQCCCVVRGTVRVEDRETRMSSPLPFFLGRTDEEQRMKEIVRKQKEDVPRVLGDREKEMMYLHVLATSPSHQGQGHGGKLLGAMNAMVYSPSSDPLNEFIDL</sequence>
<dbReference type="EMBL" id="KV428334">
    <property type="protein sequence ID" value="KZT32432.1"/>
    <property type="molecule type" value="Genomic_DNA"/>
</dbReference>
<reference evidence="1 2" key="1">
    <citation type="journal article" date="2016" name="Mol. Biol. Evol.">
        <title>Comparative Genomics of Early-Diverging Mushroom-Forming Fungi Provides Insights into the Origins of Lignocellulose Decay Capabilities.</title>
        <authorList>
            <person name="Nagy L.G."/>
            <person name="Riley R."/>
            <person name="Tritt A."/>
            <person name="Adam C."/>
            <person name="Daum C."/>
            <person name="Floudas D."/>
            <person name="Sun H."/>
            <person name="Yadav J.S."/>
            <person name="Pangilinan J."/>
            <person name="Larsson K.H."/>
            <person name="Matsuura K."/>
            <person name="Barry K."/>
            <person name="Labutti K."/>
            <person name="Kuo R."/>
            <person name="Ohm R.A."/>
            <person name="Bhattacharya S.S."/>
            <person name="Shirouzu T."/>
            <person name="Yoshinaga Y."/>
            <person name="Martin F.M."/>
            <person name="Grigoriev I.V."/>
            <person name="Hibbett D.S."/>
        </authorList>
    </citation>
    <scope>NUCLEOTIDE SEQUENCE [LARGE SCALE GENOMIC DNA]</scope>
    <source>
        <strain evidence="1 2">HHB10207 ss-3</strain>
    </source>
</reference>
<dbReference type="Proteomes" id="UP000076798">
    <property type="component" value="Unassembled WGS sequence"/>
</dbReference>
<dbReference type="InterPro" id="IPR016181">
    <property type="entry name" value="Acyl_CoA_acyltransferase"/>
</dbReference>
<dbReference type="CDD" id="cd04301">
    <property type="entry name" value="NAT_SF"/>
    <property type="match status" value="1"/>
</dbReference>
<keyword evidence="2" id="KW-1185">Reference proteome</keyword>
<protein>
    <submittedName>
        <fullName evidence="1">Uncharacterized protein</fullName>
    </submittedName>
</protein>
<dbReference type="AlphaFoldDB" id="A0A165XQD0"/>
<organism evidence="1 2">
    <name type="scientific">Sistotremastrum suecicum HHB10207 ss-3</name>
    <dbReference type="NCBI Taxonomy" id="1314776"/>
    <lineage>
        <taxon>Eukaryota</taxon>
        <taxon>Fungi</taxon>
        <taxon>Dikarya</taxon>
        <taxon>Basidiomycota</taxon>
        <taxon>Agaricomycotina</taxon>
        <taxon>Agaricomycetes</taxon>
        <taxon>Sistotremastrales</taxon>
        <taxon>Sistotremastraceae</taxon>
        <taxon>Sistotremastrum</taxon>
    </lineage>
</organism>
<dbReference type="Gene3D" id="3.40.630.30">
    <property type="match status" value="1"/>
</dbReference>
<accession>A0A165XQD0</accession>
<dbReference type="OrthoDB" id="2744543at2759"/>
<evidence type="ECO:0000313" key="1">
    <source>
        <dbReference type="EMBL" id="KZT32432.1"/>
    </source>
</evidence>
<dbReference type="SUPFAM" id="SSF55729">
    <property type="entry name" value="Acyl-CoA N-acyltransferases (Nat)"/>
    <property type="match status" value="1"/>
</dbReference>
<name>A0A165XQD0_9AGAM</name>
<gene>
    <name evidence="1" type="ORF">SISSUDRAFT_1055542</name>
</gene>
<proteinExistence type="predicted"/>